<feature type="region of interest" description="Disordered" evidence="8">
    <location>
        <begin position="1"/>
        <end position="21"/>
    </location>
</feature>
<evidence type="ECO:0000256" key="8">
    <source>
        <dbReference type="SAM" id="MobiDB-lite"/>
    </source>
</evidence>
<keyword evidence="11" id="KW-1185">Reference proteome</keyword>
<feature type="transmembrane region" description="Helical" evidence="9">
    <location>
        <begin position="244"/>
        <end position="267"/>
    </location>
</feature>
<dbReference type="AlphaFoldDB" id="A0AA38REH9"/>
<dbReference type="GO" id="GO:0005886">
    <property type="term" value="C:plasma membrane"/>
    <property type="evidence" value="ECO:0007669"/>
    <property type="project" value="TreeGrafter"/>
</dbReference>
<evidence type="ECO:0000256" key="3">
    <source>
        <dbReference type="ARBA" id="ARBA00022448"/>
    </source>
</evidence>
<comment type="similarity">
    <text evidence="2 7">Belongs to the purine-cytosine permease (2.A.39) family.</text>
</comment>
<name>A0AA38REH9_9PEZI</name>
<evidence type="ECO:0000256" key="1">
    <source>
        <dbReference type="ARBA" id="ARBA00004141"/>
    </source>
</evidence>
<feature type="transmembrane region" description="Helical" evidence="9">
    <location>
        <begin position="485"/>
        <end position="505"/>
    </location>
</feature>
<evidence type="ECO:0000313" key="11">
    <source>
        <dbReference type="Proteomes" id="UP001174694"/>
    </source>
</evidence>
<feature type="transmembrane region" description="Helical" evidence="9">
    <location>
        <begin position="346"/>
        <end position="368"/>
    </location>
</feature>
<sequence length="516" mass="55735">MASSISGSVPNSEHAVHDPEKAEKLAVGPSTVTDVDVIEGESQVLSNPTLDKVWKFLSASGVELRGVQPVPEELRTDSAFNKIFTVWCTSLLCPLPIVTGMLGTLDFGMSLRDTCLLILFFSLLMCIPPAFIETISPQTGMRQMIQARYCFGMYPNILVAILNMMTLCGYSIICLVTAGQTLAAVSDDHISQAVGIVIVAILAMVPAFGGFQVIHHYERWAWIPALIAIVITVGSGGSKLKHQVPAAASEASTIITFISLIAGYMLPYSTTVGDIAVYLGPRAPRWRIFMYCWMGICIPSILLMVLGAAIGGAVPNIPAWAEANDRDSVGGILVAMLHPLGNFGKFIAVILALSVVSQISPGFYSVSLNFQIIWPKFAKVPRIVFVIAITAIDIGVGIAASESFFDSLENFLGVISYWSAAFTGILLTEWFVFRKGKASSFDHKIWNNAKELPSGLAALAGLLIPFALVVPSMDQAWYTGPIAKVTGDLGFEFAVVLGILIYLPLRSFEIKYRGRL</sequence>
<dbReference type="PANTHER" id="PTHR31806">
    <property type="entry name" value="PURINE-CYTOSINE PERMEASE FCY2-RELATED"/>
    <property type="match status" value="1"/>
</dbReference>
<feature type="transmembrane region" description="Helical" evidence="9">
    <location>
        <begin position="116"/>
        <end position="136"/>
    </location>
</feature>
<evidence type="ECO:0000256" key="5">
    <source>
        <dbReference type="ARBA" id="ARBA00022989"/>
    </source>
</evidence>
<evidence type="ECO:0000256" key="4">
    <source>
        <dbReference type="ARBA" id="ARBA00022692"/>
    </source>
</evidence>
<feature type="transmembrane region" description="Helical" evidence="9">
    <location>
        <begin position="411"/>
        <end position="433"/>
    </location>
</feature>
<dbReference type="InterPro" id="IPR026030">
    <property type="entry name" value="Pur-cyt_permease_Fcy2/21/22"/>
</dbReference>
<dbReference type="EMBL" id="JANBVO010000017">
    <property type="protein sequence ID" value="KAJ9144242.1"/>
    <property type="molecule type" value="Genomic_DNA"/>
</dbReference>
<evidence type="ECO:0000256" key="9">
    <source>
        <dbReference type="SAM" id="Phobius"/>
    </source>
</evidence>
<gene>
    <name evidence="10" type="ORF">NKR23_g6103</name>
</gene>
<evidence type="ECO:0000256" key="2">
    <source>
        <dbReference type="ARBA" id="ARBA00008974"/>
    </source>
</evidence>
<dbReference type="GO" id="GO:0022857">
    <property type="term" value="F:transmembrane transporter activity"/>
    <property type="evidence" value="ECO:0007669"/>
    <property type="project" value="InterPro"/>
</dbReference>
<feature type="transmembrane region" description="Helical" evidence="9">
    <location>
        <begin position="454"/>
        <end position="473"/>
    </location>
</feature>
<feature type="transmembrane region" description="Helical" evidence="9">
    <location>
        <begin position="157"/>
        <end position="178"/>
    </location>
</feature>
<comment type="caution">
    <text evidence="10">The sequence shown here is derived from an EMBL/GenBank/DDBJ whole genome shotgun (WGS) entry which is preliminary data.</text>
</comment>
<dbReference type="Proteomes" id="UP001174694">
    <property type="component" value="Unassembled WGS sequence"/>
</dbReference>
<feature type="transmembrane region" description="Helical" evidence="9">
    <location>
        <begin position="190"/>
        <end position="208"/>
    </location>
</feature>
<evidence type="ECO:0000256" key="7">
    <source>
        <dbReference type="PIRNR" id="PIRNR002744"/>
    </source>
</evidence>
<keyword evidence="4 9" id="KW-0812">Transmembrane</keyword>
<feature type="transmembrane region" description="Helical" evidence="9">
    <location>
        <begin position="220"/>
        <end position="238"/>
    </location>
</feature>
<keyword evidence="5 9" id="KW-1133">Transmembrane helix</keyword>
<evidence type="ECO:0000313" key="10">
    <source>
        <dbReference type="EMBL" id="KAJ9144242.1"/>
    </source>
</evidence>
<dbReference type="PIRSF" id="PIRSF002744">
    <property type="entry name" value="Pur-cyt_permease"/>
    <property type="match status" value="1"/>
</dbReference>
<evidence type="ECO:0000256" key="6">
    <source>
        <dbReference type="ARBA" id="ARBA00023136"/>
    </source>
</evidence>
<organism evidence="10 11">
    <name type="scientific">Pleurostoma richardsiae</name>
    <dbReference type="NCBI Taxonomy" id="41990"/>
    <lineage>
        <taxon>Eukaryota</taxon>
        <taxon>Fungi</taxon>
        <taxon>Dikarya</taxon>
        <taxon>Ascomycota</taxon>
        <taxon>Pezizomycotina</taxon>
        <taxon>Sordariomycetes</taxon>
        <taxon>Sordariomycetidae</taxon>
        <taxon>Calosphaeriales</taxon>
        <taxon>Pleurostomataceae</taxon>
        <taxon>Pleurostoma</taxon>
    </lineage>
</organism>
<proteinExistence type="inferred from homology"/>
<keyword evidence="3 7" id="KW-0813">Transport</keyword>
<feature type="transmembrane region" description="Helical" evidence="9">
    <location>
        <begin position="380"/>
        <end position="399"/>
    </location>
</feature>
<reference evidence="10" key="1">
    <citation type="submission" date="2022-07" db="EMBL/GenBank/DDBJ databases">
        <title>Fungi with potential for degradation of polypropylene.</title>
        <authorList>
            <person name="Gostincar C."/>
        </authorList>
    </citation>
    <scope>NUCLEOTIDE SEQUENCE</scope>
    <source>
        <strain evidence="10">EXF-13308</strain>
    </source>
</reference>
<feature type="transmembrane region" description="Helical" evidence="9">
    <location>
        <begin position="84"/>
        <end position="104"/>
    </location>
</feature>
<protein>
    <submittedName>
        <fullName evidence="10">Purine-cytosine permease FCY2</fullName>
    </submittedName>
</protein>
<dbReference type="InterPro" id="IPR001248">
    <property type="entry name" value="Pur-cyt_permease"/>
</dbReference>
<accession>A0AA38REH9</accession>
<keyword evidence="6 7" id="KW-0472">Membrane</keyword>
<dbReference type="Pfam" id="PF02133">
    <property type="entry name" value="Transp_cyt_pur"/>
    <property type="match status" value="1"/>
</dbReference>
<feature type="transmembrane region" description="Helical" evidence="9">
    <location>
        <begin position="288"/>
        <end position="310"/>
    </location>
</feature>
<feature type="compositionally biased region" description="Polar residues" evidence="8">
    <location>
        <begin position="1"/>
        <end position="11"/>
    </location>
</feature>
<dbReference type="PANTHER" id="PTHR31806:SF5">
    <property type="entry name" value="PURINE-CYTOSINE PERMEASE FCY21"/>
    <property type="match status" value="1"/>
</dbReference>
<comment type="subcellular location">
    <subcellularLocation>
        <location evidence="1">Membrane</location>
        <topology evidence="1">Multi-pass membrane protein</topology>
    </subcellularLocation>
</comment>
<dbReference type="Gene3D" id="1.10.4160.10">
    <property type="entry name" value="Hydantoin permease"/>
    <property type="match status" value="1"/>
</dbReference>